<organism evidence="6 7">
    <name type="scientific">Lodderomyces beijingensis</name>
    <dbReference type="NCBI Taxonomy" id="1775926"/>
    <lineage>
        <taxon>Eukaryota</taxon>
        <taxon>Fungi</taxon>
        <taxon>Dikarya</taxon>
        <taxon>Ascomycota</taxon>
        <taxon>Saccharomycotina</taxon>
        <taxon>Pichiomycetes</taxon>
        <taxon>Debaryomycetaceae</taxon>
        <taxon>Candida/Lodderomyces clade</taxon>
        <taxon>Lodderomyces</taxon>
    </lineage>
</organism>
<reference evidence="6 7" key="1">
    <citation type="submission" date="2024-03" db="EMBL/GenBank/DDBJ databases">
        <authorList>
            <person name="Brejova B."/>
        </authorList>
    </citation>
    <scope>NUCLEOTIDE SEQUENCE [LARGE SCALE GENOMIC DNA]</scope>
    <source>
        <strain evidence="6 7">CBS 14171</strain>
    </source>
</reference>
<dbReference type="InterPro" id="IPR002347">
    <property type="entry name" value="SDR_fam"/>
</dbReference>
<evidence type="ECO:0000256" key="3">
    <source>
        <dbReference type="ARBA" id="ARBA00023002"/>
    </source>
</evidence>
<protein>
    <recommendedName>
        <fullName evidence="8">NADPH-dependent 1-acyldihydroxyacetone phosphate reductase</fullName>
    </recommendedName>
</protein>
<name>A0ABP0ZEV5_9ASCO</name>
<feature type="transmembrane region" description="Helical" evidence="5">
    <location>
        <begin position="256"/>
        <end position="277"/>
    </location>
</feature>
<dbReference type="PRINTS" id="PR00080">
    <property type="entry name" value="SDRFAMILY"/>
</dbReference>
<dbReference type="InterPro" id="IPR020904">
    <property type="entry name" value="Sc_DH/Rdtase_CS"/>
</dbReference>
<keyword evidence="5" id="KW-0472">Membrane</keyword>
<dbReference type="PRINTS" id="PR00081">
    <property type="entry name" value="GDHRDH"/>
</dbReference>
<dbReference type="SUPFAM" id="SSF51735">
    <property type="entry name" value="NAD(P)-binding Rossmann-fold domains"/>
    <property type="match status" value="1"/>
</dbReference>
<dbReference type="InterPro" id="IPR036291">
    <property type="entry name" value="NAD(P)-bd_dom_sf"/>
</dbReference>
<dbReference type="PANTHER" id="PTHR44169:SF6">
    <property type="entry name" value="NADPH-DEPENDENT 1-ACYLDIHYDROXYACETONE PHOSPHATE REDUCTASE"/>
    <property type="match status" value="1"/>
</dbReference>
<dbReference type="Proteomes" id="UP001497383">
    <property type="component" value="Chromosome 1"/>
</dbReference>
<comment type="similarity">
    <text evidence="1 4">Belongs to the short-chain dehydrogenases/reductases (SDR) family.</text>
</comment>
<dbReference type="EMBL" id="OZ022405">
    <property type="protein sequence ID" value="CAK9436366.1"/>
    <property type="molecule type" value="Genomic_DNA"/>
</dbReference>
<keyword evidence="2" id="KW-0521">NADP</keyword>
<dbReference type="PANTHER" id="PTHR44169">
    <property type="entry name" value="NADPH-DEPENDENT 1-ACYLDIHYDROXYACETONE PHOSPHATE REDUCTASE"/>
    <property type="match status" value="1"/>
</dbReference>
<gene>
    <name evidence="6" type="ORF">LODBEIA_P09240</name>
</gene>
<keyword evidence="5" id="KW-0812">Transmembrane</keyword>
<dbReference type="RefSeq" id="XP_066827862.1">
    <property type="nucleotide sequence ID" value="XM_066976898.1"/>
</dbReference>
<dbReference type="Gene3D" id="3.40.50.720">
    <property type="entry name" value="NAD(P)-binding Rossmann-like Domain"/>
    <property type="match status" value="1"/>
</dbReference>
<evidence type="ECO:0000256" key="2">
    <source>
        <dbReference type="ARBA" id="ARBA00022857"/>
    </source>
</evidence>
<dbReference type="GeneID" id="92206120"/>
<keyword evidence="3" id="KW-0560">Oxidoreductase</keyword>
<evidence type="ECO:0008006" key="8">
    <source>
        <dbReference type="Google" id="ProtNLM"/>
    </source>
</evidence>
<evidence type="ECO:0000313" key="6">
    <source>
        <dbReference type="EMBL" id="CAK9436366.1"/>
    </source>
</evidence>
<proteinExistence type="inferred from homology"/>
<accession>A0ABP0ZEV5</accession>
<dbReference type="PROSITE" id="PS00061">
    <property type="entry name" value="ADH_SHORT"/>
    <property type="match status" value="1"/>
</dbReference>
<evidence type="ECO:0000256" key="5">
    <source>
        <dbReference type="SAM" id="Phobius"/>
    </source>
</evidence>
<evidence type="ECO:0000313" key="7">
    <source>
        <dbReference type="Proteomes" id="UP001497383"/>
    </source>
</evidence>
<sequence length="306" mass="33632">MGKGQSRQKYALITGASSGIGYSLAREFSKRGYKVLACSPAEVIHLQDDLVAKYGVISIPVDITNAEDLQKLKKRVLEETSGYLDVLYNNAGIAFGSSCIEMEESKLNKLFQVNVLGHINATRQLAPYVINAKGSIVYTSSVAARVPLAWTSVYSATKAAIDAYAQTLHGEMAPFGVKVHSVITGGVQTAIAGSQDLAQLAQENEGSIYNVDGALECLIATSRMAIDSHCSPDAYAKDLVAKVTKKSNKFNLYGGYMSYLLHFISRFFPLWLVEFLIQRFFKQHIVLKNVAKMVKARDLQKKKIFE</sequence>
<keyword evidence="5" id="KW-1133">Transmembrane helix</keyword>
<keyword evidence="7" id="KW-1185">Reference proteome</keyword>
<dbReference type="Pfam" id="PF00106">
    <property type="entry name" value="adh_short"/>
    <property type="match status" value="1"/>
</dbReference>
<evidence type="ECO:0000256" key="1">
    <source>
        <dbReference type="ARBA" id="ARBA00006484"/>
    </source>
</evidence>
<evidence type="ECO:0000256" key="4">
    <source>
        <dbReference type="RuleBase" id="RU000363"/>
    </source>
</evidence>